<organism evidence="1 2">
    <name type="scientific">Ditylenchus dipsaci</name>
    <dbReference type="NCBI Taxonomy" id="166011"/>
    <lineage>
        <taxon>Eukaryota</taxon>
        <taxon>Metazoa</taxon>
        <taxon>Ecdysozoa</taxon>
        <taxon>Nematoda</taxon>
        <taxon>Chromadorea</taxon>
        <taxon>Rhabditida</taxon>
        <taxon>Tylenchina</taxon>
        <taxon>Tylenchomorpha</taxon>
        <taxon>Sphaerularioidea</taxon>
        <taxon>Anguinidae</taxon>
        <taxon>Anguininae</taxon>
        <taxon>Ditylenchus</taxon>
    </lineage>
</organism>
<sequence>MTSDQAHESHCRREYAGAKISKVKFLLDEYDNAEYFVTGSWAKPNMQRLTLLLFGALKMSQQKSHQESKSFLAKRSNRMSTIYQWSLSLDLWLDSAMVTSKFSDVAVKHWKAKQPTPLFTPRLRQQLYVWSLIQFFSGSDTGSIVRIPMDSSYSSQTSIVTTDLMEVTSLVSYGTSQLVSAHTTGQFPKLFAALNDSVTAIASHPSEPNVIAFGTNSGHISFFDIRAPSQDFRIY</sequence>
<evidence type="ECO:0000313" key="1">
    <source>
        <dbReference type="Proteomes" id="UP000887574"/>
    </source>
</evidence>
<reference evidence="2" key="1">
    <citation type="submission" date="2022-11" db="UniProtKB">
        <authorList>
            <consortium name="WormBaseParasite"/>
        </authorList>
    </citation>
    <scope>IDENTIFICATION</scope>
</reference>
<accession>A0A915DBF0</accession>
<protein>
    <submittedName>
        <fullName evidence="2">Uncharacterized protein</fullName>
    </submittedName>
</protein>
<dbReference type="Proteomes" id="UP000887574">
    <property type="component" value="Unplaced"/>
</dbReference>
<keyword evidence="1" id="KW-1185">Reference proteome</keyword>
<evidence type="ECO:0000313" key="2">
    <source>
        <dbReference type="WBParaSite" id="jg17862"/>
    </source>
</evidence>
<name>A0A915DBF0_9BILA</name>
<dbReference type="WBParaSite" id="jg17862">
    <property type="protein sequence ID" value="jg17862"/>
    <property type="gene ID" value="jg17862"/>
</dbReference>
<dbReference type="InterPro" id="IPR036322">
    <property type="entry name" value="WD40_repeat_dom_sf"/>
</dbReference>
<dbReference type="Gene3D" id="2.130.10.10">
    <property type="entry name" value="YVTN repeat-like/Quinoprotein amine dehydrogenase"/>
    <property type="match status" value="1"/>
</dbReference>
<proteinExistence type="predicted"/>
<dbReference type="InterPro" id="IPR015943">
    <property type="entry name" value="WD40/YVTN_repeat-like_dom_sf"/>
</dbReference>
<dbReference type="AlphaFoldDB" id="A0A915DBF0"/>
<dbReference type="SUPFAM" id="SSF50978">
    <property type="entry name" value="WD40 repeat-like"/>
    <property type="match status" value="1"/>
</dbReference>